<dbReference type="Pfam" id="PF13912">
    <property type="entry name" value="zf-C2H2_6"/>
    <property type="match status" value="1"/>
</dbReference>
<dbReference type="Proteomes" id="UP000827721">
    <property type="component" value="Unassembled WGS sequence"/>
</dbReference>
<evidence type="ECO:0000313" key="10">
    <source>
        <dbReference type="EMBL" id="KAH7577645.1"/>
    </source>
</evidence>
<gene>
    <name evidence="10" type="ORF">JRO89_XS01G0279900</name>
</gene>
<keyword evidence="5" id="KW-0805">Transcription regulation</keyword>
<keyword evidence="4" id="KW-0862">Zinc</keyword>
<keyword evidence="3 8" id="KW-0863">Zinc-finger</keyword>
<evidence type="ECO:0000256" key="7">
    <source>
        <dbReference type="ARBA" id="ARBA00023242"/>
    </source>
</evidence>
<evidence type="ECO:0000256" key="2">
    <source>
        <dbReference type="ARBA" id="ARBA00022723"/>
    </source>
</evidence>
<name>A0ABQ8IMA2_9ROSI</name>
<evidence type="ECO:0000256" key="6">
    <source>
        <dbReference type="ARBA" id="ARBA00023163"/>
    </source>
</evidence>
<evidence type="ECO:0000313" key="11">
    <source>
        <dbReference type="Proteomes" id="UP000827721"/>
    </source>
</evidence>
<dbReference type="SMART" id="SM00355">
    <property type="entry name" value="ZnF_C2H2"/>
    <property type="match status" value="1"/>
</dbReference>
<dbReference type="PANTHER" id="PTHR45801">
    <property type="entry name" value="OS07G0101800 PROTEIN"/>
    <property type="match status" value="1"/>
</dbReference>
<comment type="caution">
    <text evidence="10">The sequence shown here is derived from an EMBL/GenBank/DDBJ whole genome shotgun (WGS) entry which is preliminary data.</text>
</comment>
<dbReference type="EMBL" id="JAFEMO010000001">
    <property type="protein sequence ID" value="KAH7577645.1"/>
    <property type="molecule type" value="Genomic_DNA"/>
</dbReference>
<sequence length="209" mass="23625">MERTYQLQSSKFKGKWECEKLSLEMEGDDDYNSSGLSRWPPKNYNCSFCKREFRSAQALGGHMNVHRRDRAKLRQLPSPVLHFPNPKLNCNSNPNSSSSRPSFKFLSSPYTRKSLVSSSLTAFSSPSSASANEEKKRVLECCPWDATTLPCEDLTKKKSMKSEFGAVQLEGHAQKFKLGVLEKENVVCLDLEIGLKDPKEVLDLELRLG</sequence>
<reference evidence="10 11" key="1">
    <citation type="submission" date="2021-02" db="EMBL/GenBank/DDBJ databases">
        <title>Plant Genome Project.</title>
        <authorList>
            <person name="Zhang R.-G."/>
        </authorList>
    </citation>
    <scope>NUCLEOTIDE SEQUENCE [LARGE SCALE GENOMIC DNA]</scope>
    <source>
        <tissue evidence="10">Leaves</tissue>
    </source>
</reference>
<keyword evidence="11" id="KW-1185">Reference proteome</keyword>
<evidence type="ECO:0000256" key="1">
    <source>
        <dbReference type="ARBA" id="ARBA00004123"/>
    </source>
</evidence>
<keyword evidence="6" id="KW-0804">Transcription</keyword>
<dbReference type="InterPro" id="IPR052426">
    <property type="entry name" value="Plant_dev_regulator"/>
</dbReference>
<evidence type="ECO:0000256" key="3">
    <source>
        <dbReference type="ARBA" id="ARBA00022771"/>
    </source>
</evidence>
<dbReference type="PROSITE" id="PS50157">
    <property type="entry name" value="ZINC_FINGER_C2H2_2"/>
    <property type="match status" value="1"/>
</dbReference>
<organism evidence="10 11">
    <name type="scientific">Xanthoceras sorbifolium</name>
    <dbReference type="NCBI Taxonomy" id="99658"/>
    <lineage>
        <taxon>Eukaryota</taxon>
        <taxon>Viridiplantae</taxon>
        <taxon>Streptophyta</taxon>
        <taxon>Embryophyta</taxon>
        <taxon>Tracheophyta</taxon>
        <taxon>Spermatophyta</taxon>
        <taxon>Magnoliopsida</taxon>
        <taxon>eudicotyledons</taxon>
        <taxon>Gunneridae</taxon>
        <taxon>Pentapetalae</taxon>
        <taxon>rosids</taxon>
        <taxon>malvids</taxon>
        <taxon>Sapindales</taxon>
        <taxon>Sapindaceae</taxon>
        <taxon>Xanthoceroideae</taxon>
        <taxon>Xanthoceras</taxon>
    </lineage>
</organism>
<accession>A0ABQ8IMA2</accession>
<dbReference type="SUPFAM" id="SSF57667">
    <property type="entry name" value="beta-beta-alpha zinc fingers"/>
    <property type="match status" value="1"/>
</dbReference>
<dbReference type="InterPro" id="IPR036236">
    <property type="entry name" value="Znf_C2H2_sf"/>
</dbReference>
<keyword evidence="2" id="KW-0479">Metal-binding</keyword>
<evidence type="ECO:0000256" key="5">
    <source>
        <dbReference type="ARBA" id="ARBA00023015"/>
    </source>
</evidence>
<evidence type="ECO:0000259" key="9">
    <source>
        <dbReference type="PROSITE" id="PS50157"/>
    </source>
</evidence>
<dbReference type="Gene3D" id="3.30.160.60">
    <property type="entry name" value="Classic Zinc Finger"/>
    <property type="match status" value="1"/>
</dbReference>
<dbReference type="PROSITE" id="PS00028">
    <property type="entry name" value="ZINC_FINGER_C2H2_1"/>
    <property type="match status" value="1"/>
</dbReference>
<comment type="subcellular location">
    <subcellularLocation>
        <location evidence="1">Nucleus</location>
    </subcellularLocation>
</comment>
<feature type="domain" description="C2H2-type" evidence="9">
    <location>
        <begin position="44"/>
        <end position="71"/>
    </location>
</feature>
<protein>
    <recommendedName>
        <fullName evidence="9">C2H2-type domain-containing protein</fullName>
    </recommendedName>
</protein>
<dbReference type="PANTHER" id="PTHR45801:SF110">
    <property type="entry name" value="TRANSCRIPTIONAL REGULATOR SUPERMAN"/>
    <property type="match status" value="1"/>
</dbReference>
<evidence type="ECO:0000256" key="4">
    <source>
        <dbReference type="ARBA" id="ARBA00022833"/>
    </source>
</evidence>
<keyword evidence="7" id="KW-0539">Nucleus</keyword>
<proteinExistence type="predicted"/>
<evidence type="ECO:0000256" key="8">
    <source>
        <dbReference type="PROSITE-ProRule" id="PRU00042"/>
    </source>
</evidence>
<dbReference type="InterPro" id="IPR013087">
    <property type="entry name" value="Znf_C2H2_type"/>
</dbReference>